<feature type="transmembrane region" description="Helical" evidence="2">
    <location>
        <begin position="199"/>
        <end position="220"/>
    </location>
</feature>
<evidence type="ECO:0000256" key="1">
    <source>
        <dbReference type="SAM" id="MobiDB-lite"/>
    </source>
</evidence>
<organism evidence="3 4">
    <name type="scientific">Eumeta variegata</name>
    <name type="common">Bagworm moth</name>
    <name type="synonym">Eumeta japonica</name>
    <dbReference type="NCBI Taxonomy" id="151549"/>
    <lineage>
        <taxon>Eukaryota</taxon>
        <taxon>Metazoa</taxon>
        <taxon>Ecdysozoa</taxon>
        <taxon>Arthropoda</taxon>
        <taxon>Hexapoda</taxon>
        <taxon>Insecta</taxon>
        <taxon>Pterygota</taxon>
        <taxon>Neoptera</taxon>
        <taxon>Endopterygota</taxon>
        <taxon>Lepidoptera</taxon>
        <taxon>Glossata</taxon>
        <taxon>Ditrysia</taxon>
        <taxon>Tineoidea</taxon>
        <taxon>Psychidae</taxon>
        <taxon>Oiketicinae</taxon>
        <taxon>Eumeta</taxon>
    </lineage>
</organism>
<feature type="region of interest" description="Disordered" evidence="1">
    <location>
        <begin position="1"/>
        <end position="20"/>
    </location>
</feature>
<feature type="region of interest" description="Disordered" evidence="1">
    <location>
        <begin position="26"/>
        <end position="49"/>
    </location>
</feature>
<dbReference type="AlphaFoldDB" id="A0A4C1UYK3"/>
<name>A0A4C1UYK3_EUMVA</name>
<dbReference type="Proteomes" id="UP000299102">
    <property type="component" value="Unassembled WGS sequence"/>
</dbReference>
<evidence type="ECO:0000313" key="4">
    <source>
        <dbReference type="Proteomes" id="UP000299102"/>
    </source>
</evidence>
<feature type="compositionally biased region" description="Pro residues" evidence="1">
    <location>
        <begin position="1"/>
        <end position="12"/>
    </location>
</feature>
<dbReference type="EMBL" id="BGZK01000238">
    <property type="protein sequence ID" value="GBP30864.1"/>
    <property type="molecule type" value="Genomic_DNA"/>
</dbReference>
<keyword evidence="2" id="KW-1133">Transmembrane helix</keyword>
<feature type="compositionally biased region" description="Basic and acidic residues" evidence="1">
    <location>
        <begin position="103"/>
        <end position="113"/>
    </location>
</feature>
<feature type="region of interest" description="Disordered" evidence="1">
    <location>
        <begin position="86"/>
        <end position="113"/>
    </location>
</feature>
<evidence type="ECO:0000313" key="3">
    <source>
        <dbReference type="EMBL" id="GBP30864.1"/>
    </source>
</evidence>
<proteinExistence type="predicted"/>
<keyword evidence="2" id="KW-0472">Membrane</keyword>
<evidence type="ECO:0000256" key="2">
    <source>
        <dbReference type="SAM" id="Phobius"/>
    </source>
</evidence>
<reference evidence="3 4" key="1">
    <citation type="journal article" date="2019" name="Commun. Biol.">
        <title>The bagworm genome reveals a unique fibroin gene that provides high tensile strength.</title>
        <authorList>
            <person name="Kono N."/>
            <person name="Nakamura H."/>
            <person name="Ohtoshi R."/>
            <person name="Tomita M."/>
            <person name="Numata K."/>
            <person name="Arakawa K."/>
        </authorList>
    </citation>
    <scope>NUCLEOTIDE SEQUENCE [LARGE SCALE GENOMIC DNA]</scope>
</reference>
<gene>
    <name evidence="3" type="ORF">EVAR_91605_1</name>
</gene>
<keyword evidence="4" id="KW-1185">Reference proteome</keyword>
<comment type="caution">
    <text evidence="3">The sequence shown here is derived from an EMBL/GenBank/DDBJ whole genome shotgun (WGS) entry which is preliminary data.</text>
</comment>
<keyword evidence="2" id="KW-0812">Transmembrane</keyword>
<sequence>MRLRNTPPPPAILRPSPFRLPLAPRAYRSTRKLPIQNDPTPSEDKSEEQGYLQQNCVHALRRNYEMMCLTTLILFSLQNSVQIARMEGLGPRPPPPPLARRGGGTDRRGGDIRDRRLDALSGARIIIVEPFHSYEHAPFQVGAADVDRRGMTLRGDDPVTASDHGLNHLQECQNRTSPPAWAYNEFLRLLPRPVTLKTMIPISFLLLIPALAPHLISILYRTVISGRSNARPPAALSALADKNPAGPGAIYEYFIFITDIEQRKRMKENMKTVFVYNTTIFFLSSINENVTSDYGDSEQH</sequence>
<protein>
    <submittedName>
        <fullName evidence="3">Uncharacterized protein</fullName>
    </submittedName>
</protein>
<accession>A0A4C1UYK3</accession>